<dbReference type="RefSeq" id="WP_138323443.1">
    <property type="nucleotide sequence ID" value="NZ_CP040463.1"/>
</dbReference>
<dbReference type="SUPFAM" id="SSF53448">
    <property type="entry name" value="Nucleotide-diphospho-sugar transferases"/>
    <property type="match status" value="1"/>
</dbReference>
<accession>A0ABX5V9R2</accession>
<organism evidence="2 3">
    <name type="scientific">Caminibacter mediatlanticus TB-2</name>
    <dbReference type="NCBI Taxonomy" id="391592"/>
    <lineage>
        <taxon>Bacteria</taxon>
        <taxon>Pseudomonadati</taxon>
        <taxon>Campylobacterota</taxon>
        <taxon>Epsilonproteobacteria</taxon>
        <taxon>Nautiliales</taxon>
        <taxon>Nautiliaceae</taxon>
        <taxon>Caminibacter</taxon>
    </lineage>
</organism>
<dbReference type="PANTHER" id="PTHR22916">
    <property type="entry name" value="GLYCOSYLTRANSFERASE"/>
    <property type="match status" value="1"/>
</dbReference>
<keyword evidence="3" id="KW-1185">Reference proteome</keyword>
<evidence type="ECO:0000259" key="1">
    <source>
        <dbReference type="Pfam" id="PF00535"/>
    </source>
</evidence>
<evidence type="ECO:0000313" key="2">
    <source>
        <dbReference type="EMBL" id="QCT94714.1"/>
    </source>
</evidence>
<evidence type="ECO:0000313" key="3">
    <source>
        <dbReference type="Proteomes" id="UP000306825"/>
    </source>
</evidence>
<dbReference type="Pfam" id="PF00535">
    <property type="entry name" value="Glycos_transf_2"/>
    <property type="match status" value="1"/>
</dbReference>
<gene>
    <name evidence="2" type="ORF">FE773_05835</name>
</gene>
<sequence length="310" mass="37434">MKKIEILLFVYNGERFLEKQINSILTQTYKNFTLHLIDDCSNDNSFEIINKYKNLTNVKIYRNDKNIGIVKNVEKYLNLINGEFFALSDQDDIWLPNKLEKQIKYINNKKPMLVHSDLVMINEYEKILYSSYFKFRNYNLPNKKSLNTIISQNGVMGNTILFNQKLKELILPFPKDLIVHDYWIALINEIYGERITLNEKLVMYRIHNNNLSNNISSLSKRNKIKLNNIQLPYYNINREKVLEFLLNNYYIKEQDKIIIKKFIEYLEFKKNKLYIIFNLLKYNFLKKSLFYRIKIIIKILLKKKTNEYKK</sequence>
<proteinExistence type="predicted"/>
<protein>
    <submittedName>
        <fullName evidence="2">Glycosyltransferase family 2 protein</fullName>
    </submittedName>
</protein>
<dbReference type="InterPro" id="IPR029044">
    <property type="entry name" value="Nucleotide-diphossugar_trans"/>
</dbReference>
<reference evidence="2 3" key="1">
    <citation type="submission" date="2019-05" db="EMBL/GenBank/DDBJ databases">
        <title>A comparative analysis of the Nautiliaceae.</title>
        <authorList>
            <person name="Grosche A."/>
            <person name="Smedile F."/>
            <person name="Vetriani C."/>
        </authorList>
    </citation>
    <scope>NUCLEOTIDE SEQUENCE [LARGE SCALE GENOMIC DNA]</scope>
    <source>
        <strain evidence="2 3">TB-2</strain>
    </source>
</reference>
<dbReference type="EMBL" id="CP040463">
    <property type="protein sequence ID" value="QCT94714.1"/>
    <property type="molecule type" value="Genomic_DNA"/>
</dbReference>
<name>A0ABX5V9R2_9BACT</name>
<dbReference type="InterPro" id="IPR001173">
    <property type="entry name" value="Glyco_trans_2-like"/>
</dbReference>
<feature type="domain" description="Glycosyltransferase 2-like" evidence="1">
    <location>
        <begin position="7"/>
        <end position="132"/>
    </location>
</feature>
<dbReference type="CDD" id="cd04196">
    <property type="entry name" value="GT_2_like_d"/>
    <property type="match status" value="1"/>
</dbReference>
<dbReference type="Gene3D" id="3.90.550.10">
    <property type="entry name" value="Spore Coat Polysaccharide Biosynthesis Protein SpsA, Chain A"/>
    <property type="match status" value="1"/>
</dbReference>
<dbReference type="PANTHER" id="PTHR22916:SF3">
    <property type="entry name" value="UDP-GLCNAC:BETAGAL BETA-1,3-N-ACETYLGLUCOSAMINYLTRANSFERASE-LIKE PROTEIN 1"/>
    <property type="match status" value="1"/>
</dbReference>
<dbReference type="Proteomes" id="UP000306825">
    <property type="component" value="Chromosome"/>
</dbReference>